<evidence type="ECO:0000313" key="1">
    <source>
        <dbReference type="EMBL" id="CAB4167437.1"/>
    </source>
</evidence>
<protein>
    <submittedName>
        <fullName evidence="1">Uncharacterized protein</fullName>
    </submittedName>
</protein>
<organism evidence="1">
    <name type="scientific">uncultured Caudovirales phage</name>
    <dbReference type="NCBI Taxonomy" id="2100421"/>
    <lineage>
        <taxon>Viruses</taxon>
        <taxon>Duplodnaviria</taxon>
        <taxon>Heunggongvirae</taxon>
        <taxon>Uroviricota</taxon>
        <taxon>Caudoviricetes</taxon>
        <taxon>Peduoviridae</taxon>
        <taxon>Maltschvirus</taxon>
        <taxon>Maltschvirus maltsch</taxon>
    </lineage>
</organism>
<proteinExistence type="predicted"/>
<gene>
    <name evidence="1" type="ORF">UFOVP868_20</name>
</gene>
<sequence>MSLDSRIKKTDDAARMNKAIEDRTVTESRVFTDDERVEMFRNQFIQAALPDLPNIPGYHVCWLTTTNPRDPIHGRIRLGYEPIKPEEIHGWNMATLKTGEYAGMIGVNEMLAFKIPESLYQKIMTEFHYDAPNREEGKLQDTLNAIREQANRAGGSVELGDGFDEMQYRSSSKPIFAS</sequence>
<reference evidence="1" key="1">
    <citation type="submission" date="2020-04" db="EMBL/GenBank/DDBJ databases">
        <authorList>
            <person name="Chiriac C."/>
            <person name="Salcher M."/>
            <person name="Ghai R."/>
            <person name="Kavagutti S V."/>
        </authorList>
    </citation>
    <scope>NUCLEOTIDE SEQUENCE</scope>
</reference>
<accession>A0A6J5P8A9</accession>
<name>A0A6J5P8A9_9CAUD</name>
<dbReference type="EMBL" id="LR796817">
    <property type="protein sequence ID" value="CAB4167437.1"/>
    <property type="molecule type" value="Genomic_DNA"/>
</dbReference>